<dbReference type="OrthoDB" id="7675159at2"/>
<feature type="transmembrane region" description="Helical" evidence="1">
    <location>
        <begin position="170"/>
        <end position="188"/>
    </location>
</feature>
<keyword evidence="1" id="KW-1133">Transmembrane helix</keyword>
<dbReference type="RefSeq" id="WP_140827384.1">
    <property type="nucleotide sequence ID" value="NZ_VFYP01000001.1"/>
</dbReference>
<dbReference type="Pfam" id="PF03591">
    <property type="entry name" value="AzlC"/>
    <property type="match status" value="1"/>
</dbReference>
<dbReference type="Proteomes" id="UP000316429">
    <property type="component" value="Unassembled WGS sequence"/>
</dbReference>
<organism evidence="2 3">
    <name type="scientific">Rhizobium glycinendophyticum</name>
    <dbReference type="NCBI Taxonomy" id="2589807"/>
    <lineage>
        <taxon>Bacteria</taxon>
        <taxon>Pseudomonadati</taxon>
        <taxon>Pseudomonadota</taxon>
        <taxon>Alphaproteobacteria</taxon>
        <taxon>Hyphomicrobiales</taxon>
        <taxon>Rhizobiaceae</taxon>
        <taxon>Rhizobium/Agrobacterium group</taxon>
        <taxon>Rhizobium</taxon>
    </lineage>
</organism>
<dbReference type="InterPro" id="IPR011606">
    <property type="entry name" value="Brnchd-chn_aa_trnsp_permease"/>
</dbReference>
<keyword evidence="1" id="KW-0472">Membrane</keyword>
<keyword evidence="1" id="KW-0812">Transmembrane</keyword>
<feature type="transmembrane region" description="Helical" evidence="1">
    <location>
        <begin position="219"/>
        <end position="238"/>
    </location>
</feature>
<keyword evidence="3" id="KW-1185">Reference proteome</keyword>
<evidence type="ECO:0000313" key="3">
    <source>
        <dbReference type="Proteomes" id="UP000316429"/>
    </source>
</evidence>
<feature type="transmembrane region" description="Helical" evidence="1">
    <location>
        <begin position="20"/>
        <end position="41"/>
    </location>
</feature>
<feature type="transmembrane region" description="Helical" evidence="1">
    <location>
        <begin position="139"/>
        <end position="164"/>
    </location>
</feature>
<name>A0A504UBM5_9HYPH</name>
<sequence>MPAAERDVSQSRWFLAGMRGLFSLPAIILMISFVGFAAFALQSGVSRGQAMFMTAAVWALPAKMILIGTMTSGANLFAIFLAVTLSSIRLMPMVASLVPEMRTSRTPTWLLLLLSHFVAITAWVFAMGSFKNVPREARVAYFAGFGITLVAINSALVGICYGLVSSFPPVVAGLLFFLTPSYFIASIWATGRQSVVKVAFVVGAIFGPLLAVVMPGFDILVAGLGGGTLAYFFDRFIVRAGKKPNSPEPESAISIEEVV</sequence>
<feature type="transmembrane region" description="Helical" evidence="1">
    <location>
        <begin position="62"/>
        <end position="88"/>
    </location>
</feature>
<reference evidence="2 3" key="1">
    <citation type="submission" date="2019-06" db="EMBL/GenBank/DDBJ databases">
        <title>Rhizobium sp. CL12 isolated from roots of soybean.</title>
        <authorList>
            <person name="Wang C."/>
        </authorList>
    </citation>
    <scope>NUCLEOTIDE SEQUENCE [LARGE SCALE GENOMIC DNA]</scope>
    <source>
        <strain evidence="2 3">CL12</strain>
    </source>
</reference>
<proteinExistence type="predicted"/>
<comment type="caution">
    <text evidence="2">The sequence shown here is derived from an EMBL/GenBank/DDBJ whole genome shotgun (WGS) entry which is preliminary data.</text>
</comment>
<dbReference type="EMBL" id="VFYP01000001">
    <property type="protein sequence ID" value="TPP11007.1"/>
    <property type="molecule type" value="Genomic_DNA"/>
</dbReference>
<gene>
    <name evidence="2" type="ORF">FJQ55_09295</name>
</gene>
<protein>
    <submittedName>
        <fullName evidence="2">AzlC family ABC transporter permease</fullName>
    </submittedName>
</protein>
<feature type="transmembrane region" description="Helical" evidence="1">
    <location>
        <begin position="108"/>
        <end position="127"/>
    </location>
</feature>
<dbReference type="AlphaFoldDB" id="A0A504UBM5"/>
<evidence type="ECO:0000256" key="1">
    <source>
        <dbReference type="SAM" id="Phobius"/>
    </source>
</evidence>
<accession>A0A504UBM5</accession>
<evidence type="ECO:0000313" key="2">
    <source>
        <dbReference type="EMBL" id="TPP11007.1"/>
    </source>
</evidence>